<evidence type="ECO:0000256" key="1">
    <source>
        <dbReference type="ARBA" id="ARBA00023015"/>
    </source>
</evidence>
<gene>
    <name evidence="6" type="ORF">P1J78_23050</name>
</gene>
<dbReference type="InterPro" id="IPR011711">
    <property type="entry name" value="GntR_C"/>
</dbReference>
<dbReference type="Pfam" id="PF00392">
    <property type="entry name" value="GntR"/>
    <property type="match status" value="1"/>
</dbReference>
<dbReference type="PANTHER" id="PTHR43537">
    <property type="entry name" value="TRANSCRIPTIONAL REGULATOR, GNTR FAMILY"/>
    <property type="match status" value="1"/>
</dbReference>
<dbReference type="SMART" id="SM00895">
    <property type="entry name" value="FCD"/>
    <property type="match status" value="1"/>
</dbReference>
<keyword evidence="3" id="KW-0804">Transcription</keyword>
<dbReference type="Proteomes" id="UP001220964">
    <property type="component" value="Unassembled WGS sequence"/>
</dbReference>
<evidence type="ECO:0000256" key="3">
    <source>
        <dbReference type="ARBA" id="ARBA00023163"/>
    </source>
</evidence>
<keyword evidence="2" id="KW-0238">DNA-binding</keyword>
<dbReference type="GO" id="GO:0003700">
    <property type="term" value="F:DNA-binding transcription factor activity"/>
    <property type="evidence" value="ECO:0007669"/>
    <property type="project" value="InterPro"/>
</dbReference>
<dbReference type="InterPro" id="IPR000524">
    <property type="entry name" value="Tscrpt_reg_HTH_GntR"/>
</dbReference>
<dbReference type="Gene3D" id="1.20.120.530">
    <property type="entry name" value="GntR ligand-binding domain-like"/>
    <property type="match status" value="1"/>
</dbReference>
<dbReference type="PANTHER" id="PTHR43537:SF5">
    <property type="entry name" value="UXU OPERON TRANSCRIPTIONAL REGULATOR"/>
    <property type="match status" value="1"/>
</dbReference>
<accession>A0AAE3NWZ0</accession>
<keyword evidence="7" id="KW-1185">Reference proteome</keyword>
<dbReference type="SUPFAM" id="SSF46785">
    <property type="entry name" value="Winged helix' DNA-binding domain"/>
    <property type="match status" value="1"/>
</dbReference>
<evidence type="ECO:0000256" key="2">
    <source>
        <dbReference type="ARBA" id="ARBA00023125"/>
    </source>
</evidence>
<dbReference type="CDD" id="cd07377">
    <property type="entry name" value="WHTH_GntR"/>
    <property type="match status" value="1"/>
</dbReference>
<dbReference type="PROSITE" id="PS50949">
    <property type="entry name" value="HTH_GNTR"/>
    <property type="match status" value="1"/>
</dbReference>
<dbReference type="AlphaFoldDB" id="A0AAE3NWZ0"/>
<sequence length="239" mass="27019">MKSTTEARTAASGGGRQKDAPRKPGYSRLAQHLREEILEGRISAGTRLKVADIAERFKTSTNPAREALQILEGEGLVTITPNRGASVREISEDLVHNIFDIKVLFAGYFVRSFAESATPAEVAELRALQEDCEETVNNGDYEQYHVRNLRFHECIENHHFNKEALGIMKRYDSWLQALSKKKPLSLAQMRRSNADHWRIVEAIEGGDPDAAVRAMKEHLDNAHSVFLDRIRRQRSLVAE</sequence>
<feature type="region of interest" description="Disordered" evidence="4">
    <location>
        <begin position="1"/>
        <end position="25"/>
    </location>
</feature>
<organism evidence="6 7">
    <name type="scientific">Psychromarinibacter sediminicola</name>
    <dbReference type="NCBI Taxonomy" id="3033385"/>
    <lineage>
        <taxon>Bacteria</taxon>
        <taxon>Pseudomonadati</taxon>
        <taxon>Pseudomonadota</taxon>
        <taxon>Alphaproteobacteria</taxon>
        <taxon>Rhodobacterales</taxon>
        <taxon>Paracoccaceae</taxon>
        <taxon>Psychromarinibacter</taxon>
    </lineage>
</organism>
<comment type="caution">
    <text evidence="6">The sequence shown here is derived from an EMBL/GenBank/DDBJ whole genome shotgun (WGS) entry which is preliminary data.</text>
</comment>
<dbReference type="EMBL" id="JARGYC010000109">
    <property type="protein sequence ID" value="MDF0603611.1"/>
    <property type="molecule type" value="Genomic_DNA"/>
</dbReference>
<dbReference type="InterPro" id="IPR008920">
    <property type="entry name" value="TF_FadR/GntR_C"/>
</dbReference>
<evidence type="ECO:0000256" key="4">
    <source>
        <dbReference type="SAM" id="MobiDB-lite"/>
    </source>
</evidence>
<protein>
    <submittedName>
        <fullName evidence="6">GntR family transcriptional regulator</fullName>
    </submittedName>
</protein>
<proteinExistence type="predicted"/>
<dbReference type="RefSeq" id="WP_275569728.1">
    <property type="nucleotide sequence ID" value="NZ_JARGYC010000109.1"/>
</dbReference>
<dbReference type="SUPFAM" id="SSF48008">
    <property type="entry name" value="GntR ligand-binding domain-like"/>
    <property type="match status" value="1"/>
</dbReference>
<evidence type="ECO:0000313" key="6">
    <source>
        <dbReference type="EMBL" id="MDF0603611.1"/>
    </source>
</evidence>
<evidence type="ECO:0000313" key="7">
    <source>
        <dbReference type="Proteomes" id="UP001220964"/>
    </source>
</evidence>
<dbReference type="InterPro" id="IPR036388">
    <property type="entry name" value="WH-like_DNA-bd_sf"/>
</dbReference>
<dbReference type="InterPro" id="IPR036390">
    <property type="entry name" value="WH_DNA-bd_sf"/>
</dbReference>
<evidence type="ECO:0000259" key="5">
    <source>
        <dbReference type="PROSITE" id="PS50949"/>
    </source>
</evidence>
<feature type="domain" description="HTH gntR-type" evidence="5">
    <location>
        <begin position="23"/>
        <end position="90"/>
    </location>
</feature>
<dbReference type="GO" id="GO:0003677">
    <property type="term" value="F:DNA binding"/>
    <property type="evidence" value="ECO:0007669"/>
    <property type="project" value="UniProtKB-KW"/>
</dbReference>
<dbReference type="SMART" id="SM00345">
    <property type="entry name" value="HTH_GNTR"/>
    <property type="match status" value="1"/>
</dbReference>
<dbReference type="Pfam" id="PF07729">
    <property type="entry name" value="FCD"/>
    <property type="match status" value="1"/>
</dbReference>
<dbReference type="Gene3D" id="1.10.10.10">
    <property type="entry name" value="Winged helix-like DNA-binding domain superfamily/Winged helix DNA-binding domain"/>
    <property type="match status" value="1"/>
</dbReference>
<keyword evidence="1" id="KW-0805">Transcription regulation</keyword>
<name>A0AAE3NWZ0_9RHOB</name>
<reference evidence="6" key="1">
    <citation type="submission" date="2023-03" db="EMBL/GenBank/DDBJ databases">
        <title>Multiphase analysis and comparison of six strains from genera Psychromarinibacter, Lutimaribacter, and Maritimibacter, including a novel species: Psychromarinibacter sediminicola sp. nov.</title>
        <authorList>
            <person name="Wang Y.-H."/>
            <person name="Ye M.-Q."/>
            <person name="Du Z.-J."/>
        </authorList>
    </citation>
    <scope>NUCLEOTIDE SEQUENCE</scope>
    <source>
        <strain evidence="6">C21-152</strain>
    </source>
</reference>